<accession>A0AAD8S6W7</accession>
<dbReference type="Gene3D" id="2.40.330.10">
    <property type="entry name" value="DNA-binding pseudobarrel domain"/>
    <property type="match status" value="1"/>
</dbReference>
<evidence type="ECO:0000256" key="2">
    <source>
        <dbReference type="ARBA" id="ARBA00004123"/>
    </source>
</evidence>
<proteinExistence type="inferred from homology"/>
<dbReference type="PROSITE" id="PS50863">
    <property type="entry name" value="B3"/>
    <property type="match status" value="1"/>
</dbReference>
<sequence length="305" mass="34581">MDVEPDVLFEFVHVLKGDPRGIQRLPDSFAEYVGGVRPRTMHLREHSCGYCRWIVDAIYDARGKMYLNIGWEKFARHHRLQAGFILVFSYFGNRDMSIKVFDESRCRRLPRRQGLPRRQTDSEDDRVLFLRSEYVHGGFCLFASSFYPKPPGLFSKSNQVAPPRSIAVAPPPAAPPQDFLVHLEAYLARRDDVDKLLKISRYAAGLALVAWPPLPPTASSRLKSFESSAGLSCKALRLGKFVQDVNALRAGRNTILPLPLVLLTYGGEGVYYFLEQFVWLAKTGLQPAHLLPRLHLHPPRPSRGE</sequence>
<keyword evidence="8" id="KW-0472">Membrane</keyword>
<keyword evidence="7" id="KW-0238">DNA-binding</keyword>
<dbReference type="InterPro" id="IPR008733">
    <property type="entry name" value="PEX11"/>
</dbReference>
<dbReference type="EMBL" id="JAUUTY010000004">
    <property type="protein sequence ID" value="KAK1646664.1"/>
    <property type="molecule type" value="Genomic_DNA"/>
</dbReference>
<keyword evidence="6" id="KW-0805">Transcription regulation</keyword>
<reference evidence="13" key="1">
    <citation type="submission" date="2023-07" db="EMBL/GenBank/DDBJ databases">
        <title>A chromosome-level genome assembly of Lolium multiflorum.</title>
        <authorList>
            <person name="Chen Y."/>
            <person name="Copetti D."/>
            <person name="Kolliker R."/>
            <person name="Studer B."/>
        </authorList>
    </citation>
    <scope>NUCLEOTIDE SEQUENCE</scope>
    <source>
        <strain evidence="13">02402/16</strain>
        <tissue evidence="13">Leaf</tissue>
    </source>
</reference>
<dbReference type="Proteomes" id="UP001231189">
    <property type="component" value="Unassembled WGS sequence"/>
</dbReference>
<dbReference type="SUPFAM" id="SSF101936">
    <property type="entry name" value="DNA-binding pseudobarrel domain"/>
    <property type="match status" value="1"/>
</dbReference>
<dbReference type="AlphaFoldDB" id="A0AAD8S6W7"/>
<dbReference type="Pfam" id="PF05648">
    <property type="entry name" value="PEX11"/>
    <property type="match status" value="1"/>
</dbReference>
<keyword evidence="9" id="KW-0576">Peroxisome</keyword>
<dbReference type="GO" id="GO:0003677">
    <property type="term" value="F:DNA binding"/>
    <property type="evidence" value="ECO:0007669"/>
    <property type="project" value="UniProtKB-KW"/>
</dbReference>
<dbReference type="GO" id="GO:0005634">
    <property type="term" value="C:nucleus"/>
    <property type="evidence" value="ECO:0007669"/>
    <property type="project" value="UniProtKB-SubCell"/>
</dbReference>
<evidence type="ECO:0000259" key="12">
    <source>
        <dbReference type="PROSITE" id="PS50863"/>
    </source>
</evidence>
<gene>
    <name evidence="13" type="ORF">QYE76_064469</name>
</gene>
<keyword evidence="5" id="KW-0962">Peroxisome biogenesis</keyword>
<evidence type="ECO:0000256" key="9">
    <source>
        <dbReference type="ARBA" id="ARBA00023140"/>
    </source>
</evidence>
<evidence type="ECO:0000256" key="8">
    <source>
        <dbReference type="ARBA" id="ARBA00023136"/>
    </source>
</evidence>
<feature type="domain" description="TF-B3" evidence="12">
    <location>
        <begin position="8"/>
        <end position="104"/>
    </location>
</feature>
<protein>
    <recommendedName>
        <fullName evidence="12">TF-B3 domain-containing protein</fullName>
    </recommendedName>
</protein>
<dbReference type="InterPro" id="IPR003340">
    <property type="entry name" value="B3_DNA-bd"/>
</dbReference>
<dbReference type="GO" id="GO:0016559">
    <property type="term" value="P:peroxisome fission"/>
    <property type="evidence" value="ECO:0007669"/>
    <property type="project" value="InterPro"/>
</dbReference>
<comment type="function">
    <text evidence="1">Involved in peroxisomal proliferation.</text>
</comment>
<organism evidence="13 14">
    <name type="scientific">Lolium multiflorum</name>
    <name type="common">Italian ryegrass</name>
    <name type="synonym">Lolium perenne subsp. multiflorum</name>
    <dbReference type="NCBI Taxonomy" id="4521"/>
    <lineage>
        <taxon>Eukaryota</taxon>
        <taxon>Viridiplantae</taxon>
        <taxon>Streptophyta</taxon>
        <taxon>Embryophyta</taxon>
        <taxon>Tracheophyta</taxon>
        <taxon>Spermatophyta</taxon>
        <taxon>Magnoliopsida</taxon>
        <taxon>Liliopsida</taxon>
        <taxon>Poales</taxon>
        <taxon>Poaceae</taxon>
        <taxon>BOP clade</taxon>
        <taxon>Pooideae</taxon>
        <taxon>Poodae</taxon>
        <taxon>Poeae</taxon>
        <taxon>Poeae Chloroplast Group 2 (Poeae type)</taxon>
        <taxon>Loliodinae</taxon>
        <taxon>Loliinae</taxon>
        <taxon>Lolium</taxon>
    </lineage>
</organism>
<dbReference type="GO" id="GO:0044375">
    <property type="term" value="P:regulation of peroxisome size"/>
    <property type="evidence" value="ECO:0007669"/>
    <property type="project" value="UniProtKB-ARBA"/>
</dbReference>
<evidence type="ECO:0000256" key="3">
    <source>
        <dbReference type="ARBA" id="ARBA00004585"/>
    </source>
</evidence>
<comment type="similarity">
    <text evidence="4">Belongs to the peroxin-11 family.</text>
</comment>
<dbReference type="CDD" id="cd10017">
    <property type="entry name" value="B3_DNA"/>
    <property type="match status" value="1"/>
</dbReference>
<evidence type="ECO:0000256" key="11">
    <source>
        <dbReference type="ARBA" id="ARBA00023242"/>
    </source>
</evidence>
<name>A0AAD8S6W7_LOLMU</name>
<evidence type="ECO:0000256" key="10">
    <source>
        <dbReference type="ARBA" id="ARBA00023163"/>
    </source>
</evidence>
<evidence type="ECO:0000256" key="1">
    <source>
        <dbReference type="ARBA" id="ARBA00003032"/>
    </source>
</evidence>
<evidence type="ECO:0000313" key="13">
    <source>
        <dbReference type="EMBL" id="KAK1646664.1"/>
    </source>
</evidence>
<dbReference type="GO" id="GO:0005778">
    <property type="term" value="C:peroxisomal membrane"/>
    <property type="evidence" value="ECO:0007669"/>
    <property type="project" value="UniProtKB-SubCell"/>
</dbReference>
<evidence type="ECO:0000256" key="4">
    <source>
        <dbReference type="ARBA" id="ARBA00008194"/>
    </source>
</evidence>
<evidence type="ECO:0000256" key="6">
    <source>
        <dbReference type="ARBA" id="ARBA00023015"/>
    </source>
</evidence>
<dbReference type="GO" id="GO:0042802">
    <property type="term" value="F:identical protein binding"/>
    <property type="evidence" value="ECO:0007669"/>
    <property type="project" value="UniProtKB-ARBA"/>
</dbReference>
<keyword evidence="11" id="KW-0539">Nucleus</keyword>
<dbReference type="InterPro" id="IPR015300">
    <property type="entry name" value="DNA-bd_pseudobarrel_sf"/>
</dbReference>
<keyword evidence="14" id="KW-1185">Reference proteome</keyword>
<evidence type="ECO:0000256" key="7">
    <source>
        <dbReference type="ARBA" id="ARBA00023125"/>
    </source>
</evidence>
<comment type="caution">
    <text evidence="13">The sequence shown here is derived from an EMBL/GenBank/DDBJ whole genome shotgun (WGS) entry which is preliminary data.</text>
</comment>
<dbReference type="Pfam" id="PF02362">
    <property type="entry name" value="B3"/>
    <property type="match status" value="1"/>
</dbReference>
<keyword evidence="10" id="KW-0804">Transcription</keyword>
<evidence type="ECO:0000313" key="14">
    <source>
        <dbReference type="Proteomes" id="UP001231189"/>
    </source>
</evidence>
<evidence type="ECO:0000256" key="5">
    <source>
        <dbReference type="ARBA" id="ARBA00022593"/>
    </source>
</evidence>
<dbReference type="PANTHER" id="PTHR12652:SF50">
    <property type="entry name" value="PEROXIN 11"/>
    <property type="match status" value="1"/>
</dbReference>
<dbReference type="PANTHER" id="PTHR12652">
    <property type="entry name" value="PEROXISOMAL BIOGENESIS FACTOR 11"/>
    <property type="match status" value="1"/>
</dbReference>
<comment type="subcellular location">
    <subcellularLocation>
        <location evidence="2">Nucleus</location>
    </subcellularLocation>
    <subcellularLocation>
        <location evidence="3">Peroxisome membrane</location>
        <topology evidence="3">Multi-pass membrane protein</topology>
    </subcellularLocation>
</comment>